<keyword evidence="2" id="KW-0560">Oxidoreductase</keyword>
<organism evidence="4 5">
    <name type="scientific">Tamilnaduibacter salinus</name>
    <dbReference type="NCBI Taxonomy" id="1484056"/>
    <lineage>
        <taxon>Bacteria</taxon>
        <taxon>Pseudomonadati</taxon>
        <taxon>Pseudomonadota</taxon>
        <taxon>Gammaproteobacteria</taxon>
        <taxon>Pseudomonadales</taxon>
        <taxon>Marinobacteraceae</taxon>
        <taxon>Tamilnaduibacter</taxon>
    </lineage>
</organism>
<dbReference type="PROSITE" id="PS00061">
    <property type="entry name" value="ADH_SHORT"/>
    <property type="match status" value="1"/>
</dbReference>
<evidence type="ECO:0000256" key="2">
    <source>
        <dbReference type="ARBA" id="ARBA00023002"/>
    </source>
</evidence>
<dbReference type="InterPro" id="IPR002347">
    <property type="entry name" value="SDR_fam"/>
</dbReference>
<dbReference type="Pfam" id="PF00106">
    <property type="entry name" value="adh_short"/>
    <property type="match status" value="1"/>
</dbReference>
<dbReference type="CDD" id="cd05233">
    <property type="entry name" value="SDR_c"/>
    <property type="match status" value="1"/>
</dbReference>
<evidence type="ECO:0000256" key="1">
    <source>
        <dbReference type="ARBA" id="ARBA00006484"/>
    </source>
</evidence>
<dbReference type="Proteomes" id="UP000218332">
    <property type="component" value="Unassembled WGS sequence"/>
</dbReference>
<comment type="caution">
    <text evidence="4">The sequence shown here is derived from an EMBL/GenBank/DDBJ whole genome shotgun (WGS) entry which is preliminary data.</text>
</comment>
<gene>
    <name evidence="4" type="ORF">CF392_10395</name>
</gene>
<dbReference type="PANTHER" id="PTHR44196">
    <property type="entry name" value="DEHYDROGENASE/REDUCTASE SDR FAMILY MEMBER 7B"/>
    <property type="match status" value="1"/>
</dbReference>
<dbReference type="Gene3D" id="3.40.50.720">
    <property type="entry name" value="NAD(P)-binding Rossmann-like Domain"/>
    <property type="match status" value="1"/>
</dbReference>
<reference evidence="4 5" key="1">
    <citation type="submission" date="2017-07" db="EMBL/GenBank/DDBJ databases">
        <title>Tamlnaduibacter salinus (Mi-7) genome sequencing.</title>
        <authorList>
            <person name="Verma A."/>
            <person name="Krishnamurthi S."/>
        </authorList>
    </citation>
    <scope>NUCLEOTIDE SEQUENCE [LARGE SCALE GENOMIC DNA]</scope>
    <source>
        <strain evidence="4 5">Mi-7</strain>
    </source>
</reference>
<evidence type="ECO:0000313" key="5">
    <source>
        <dbReference type="Proteomes" id="UP000218332"/>
    </source>
</evidence>
<accession>A0A2A2I1K9</accession>
<evidence type="ECO:0000256" key="3">
    <source>
        <dbReference type="RuleBase" id="RU000363"/>
    </source>
</evidence>
<dbReference type="SUPFAM" id="SSF51735">
    <property type="entry name" value="NAD(P)-binding Rossmann-fold domains"/>
    <property type="match status" value="1"/>
</dbReference>
<protein>
    <submittedName>
        <fullName evidence="4">Short-chain dehydrogenase</fullName>
    </submittedName>
</protein>
<dbReference type="InterPro" id="IPR020904">
    <property type="entry name" value="Sc_DH/Rdtase_CS"/>
</dbReference>
<dbReference type="AlphaFoldDB" id="A0A2A2I1K9"/>
<sequence length="285" mass="30309">MFGITSTNRLSHGARAVVTGAGSGIGRTFALELARRGGAVLCSDINEETVNDTVEAIRREGGEAWATTCDVSRLTQVQQLAREAEKVLPGPVDLVVNNAGVGVGGDTIGSTPIKDWKWTLGINLWGVIHGCHVFTPILRENGRGGIINVASTASFSAAPLMGPYNVSKAGALALSETLSAELADTDVAVTALCPTLVKTNIKANGRITGDSGTLFDKLMDRFGMAPERVIRDTLSALDRGDLYVMPQIDAKVIWHIKRWTPRTYSLATGLVHRFAVSRLNPASAE</sequence>
<dbReference type="PANTHER" id="PTHR44196:SF1">
    <property type="entry name" value="DEHYDROGENASE_REDUCTASE SDR FAMILY MEMBER 7B"/>
    <property type="match status" value="1"/>
</dbReference>
<dbReference type="PRINTS" id="PR00080">
    <property type="entry name" value="SDRFAMILY"/>
</dbReference>
<keyword evidence="5" id="KW-1185">Reference proteome</keyword>
<dbReference type="PRINTS" id="PR00081">
    <property type="entry name" value="GDHRDH"/>
</dbReference>
<dbReference type="GO" id="GO:0016491">
    <property type="term" value="F:oxidoreductase activity"/>
    <property type="evidence" value="ECO:0007669"/>
    <property type="project" value="UniProtKB-KW"/>
</dbReference>
<dbReference type="EMBL" id="NMPM01000057">
    <property type="protein sequence ID" value="PAV25537.1"/>
    <property type="molecule type" value="Genomic_DNA"/>
</dbReference>
<comment type="similarity">
    <text evidence="1 3">Belongs to the short-chain dehydrogenases/reductases (SDR) family.</text>
</comment>
<dbReference type="RefSeq" id="WP_095611398.1">
    <property type="nucleotide sequence ID" value="NZ_NMPM01000057.1"/>
</dbReference>
<name>A0A2A2I1K9_9GAMM</name>
<proteinExistence type="inferred from homology"/>
<dbReference type="InterPro" id="IPR036291">
    <property type="entry name" value="NAD(P)-bd_dom_sf"/>
</dbReference>
<evidence type="ECO:0000313" key="4">
    <source>
        <dbReference type="EMBL" id="PAV25537.1"/>
    </source>
</evidence>
<dbReference type="GO" id="GO:0016020">
    <property type="term" value="C:membrane"/>
    <property type="evidence" value="ECO:0007669"/>
    <property type="project" value="TreeGrafter"/>
</dbReference>